<reference evidence="13 14" key="1">
    <citation type="submission" date="2024-09" db="EMBL/GenBank/DDBJ databases">
        <authorList>
            <person name="Sun Q."/>
            <person name="Mori K."/>
        </authorList>
    </citation>
    <scope>NUCLEOTIDE SEQUENCE [LARGE SCALE GENOMIC DNA]</scope>
    <source>
        <strain evidence="13 14">KCTC 23315</strain>
    </source>
</reference>
<dbReference type="InterPro" id="IPR018201">
    <property type="entry name" value="Ketoacyl_synth_AS"/>
</dbReference>
<dbReference type="InterPro" id="IPR014030">
    <property type="entry name" value="Ketoacyl_synth_N"/>
</dbReference>
<dbReference type="Proteomes" id="UP001589813">
    <property type="component" value="Unassembled WGS sequence"/>
</dbReference>
<gene>
    <name evidence="13" type="ORF">ACFFJP_03000</name>
</gene>
<dbReference type="Gene3D" id="3.40.47.10">
    <property type="match status" value="1"/>
</dbReference>
<dbReference type="InterPro" id="IPR020807">
    <property type="entry name" value="PKS_DH"/>
</dbReference>
<feature type="active site" description="Proton donor; for dehydratase activity" evidence="9">
    <location>
        <position position="1094"/>
    </location>
</feature>
<dbReference type="CDD" id="cd00833">
    <property type="entry name" value="PKS"/>
    <property type="match status" value="1"/>
</dbReference>
<dbReference type="Pfam" id="PF00550">
    <property type="entry name" value="PP-binding"/>
    <property type="match status" value="1"/>
</dbReference>
<organism evidence="13 14">
    <name type="scientific">Rheinheimera tilapiae</name>
    <dbReference type="NCBI Taxonomy" id="875043"/>
    <lineage>
        <taxon>Bacteria</taxon>
        <taxon>Pseudomonadati</taxon>
        <taxon>Pseudomonadota</taxon>
        <taxon>Gammaproteobacteria</taxon>
        <taxon>Chromatiales</taxon>
        <taxon>Chromatiaceae</taxon>
        <taxon>Rheinheimera</taxon>
    </lineage>
</organism>
<dbReference type="InterPro" id="IPR014043">
    <property type="entry name" value="Acyl_transferase_dom"/>
</dbReference>
<dbReference type="InterPro" id="IPR032821">
    <property type="entry name" value="PKS_assoc"/>
</dbReference>
<dbReference type="PROSITE" id="PS01162">
    <property type="entry name" value="QOR_ZETA_CRYSTAL"/>
    <property type="match status" value="1"/>
</dbReference>
<dbReference type="SUPFAM" id="SSF52151">
    <property type="entry name" value="FabD/lysophospholipase-like"/>
    <property type="match status" value="1"/>
</dbReference>
<dbReference type="SMART" id="SM00827">
    <property type="entry name" value="PKS_AT"/>
    <property type="match status" value="1"/>
</dbReference>
<comment type="pathway">
    <text evidence="1">Lipid metabolism; fatty acid biosynthesis.</text>
</comment>
<dbReference type="Gene3D" id="1.10.1200.10">
    <property type="entry name" value="ACP-like"/>
    <property type="match status" value="1"/>
</dbReference>
<dbReference type="InterPro" id="IPR049900">
    <property type="entry name" value="PKS_mFAS_DH"/>
</dbReference>
<comment type="similarity">
    <text evidence="2">Belongs to the short-chain dehydrogenases/reductases (SDR) family.</text>
</comment>
<dbReference type="PROSITE" id="PS52004">
    <property type="entry name" value="KS3_2"/>
    <property type="match status" value="1"/>
</dbReference>
<protein>
    <submittedName>
        <fullName evidence="13">Type I polyketide synthase</fullName>
    </submittedName>
</protein>
<feature type="domain" description="Ketosynthase family 3 (KS3)" evidence="11">
    <location>
        <begin position="2"/>
        <end position="424"/>
    </location>
</feature>
<dbReference type="InterPro" id="IPR050091">
    <property type="entry name" value="PKS_NRPS_Biosynth_Enz"/>
</dbReference>
<proteinExistence type="inferred from homology"/>
<keyword evidence="3" id="KW-0596">Phosphopantetheine</keyword>
<dbReference type="EMBL" id="JBHLXP010000001">
    <property type="protein sequence ID" value="MFC0047256.1"/>
    <property type="molecule type" value="Genomic_DNA"/>
</dbReference>
<feature type="region of interest" description="C-terminal hotdog fold" evidence="9">
    <location>
        <begin position="1021"/>
        <end position="1177"/>
    </location>
</feature>
<keyword evidence="6" id="KW-0521">NADP</keyword>
<dbReference type="InterPro" id="IPR014031">
    <property type="entry name" value="Ketoacyl_synth_C"/>
</dbReference>
<dbReference type="InterPro" id="IPR036291">
    <property type="entry name" value="NAD(P)-bd_dom_sf"/>
</dbReference>
<dbReference type="InterPro" id="IPR013154">
    <property type="entry name" value="ADH-like_N"/>
</dbReference>
<evidence type="ECO:0000256" key="7">
    <source>
        <dbReference type="ARBA" id="ARBA00023268"/>
    </source>
</evidence>
<name>A0ABV6B8R0_9GAMM</name>
<dbReference type="Pfam" id="PF16197">
    <property type="entry name" value="KAsynt_C_assoc"/>
    <property type="match status" value="1"/>
</dbReference>
<dbReference type="Gene3D" id="3.90.180.10">
    <property type="entry name" value="Medium-chain alcohol dehydrogenases, catalytic domain"/>
    <property type="match status" value="1"/>
</dbReference>
<dbReference type="InterPro" id="IPR020806">
    <property type="entry name" value="PKS_PP-bd"/>
</dbReference>
<dbReference type="Gene3D" id="3.30.70.3290">
    <property type="match status" value="1"/>
</dbReference>
<dbReference type="Pfam" id="PF21089">
    <property type="entry name" value="PKS_DH_N"/>
    <property type="match status" value="1"/>
</dbReference>
<dbReference type="Pfam" id="PF08240">
    <property type="entry name" value="ADH_N"/>
    <property type="match status" value="1"/>
</dbReference>
<dbReference type="InterPro" id="IPR013968">
    <property type="entry name" value="PKS_KR"/>
</dbReference>
<keyword evidence="4" id="KW-0597">Phosphoprotein</keyword>
<dbReference type="InterPro" id="IPR011032">
    <property type="entry name" value="GroES-like_sf"/>
</dbReference>
<dbReference type="Pfam" id="PF00698">
    <property type="entry name" value="Acyl_transf_1"/>
    <property type="match status" value="1"/>
</dbReference>
<dbReference type="Pfam" id="PF00109">
    <property type="entry name" value="ketoacyl-synt"/>
    <property type="match status" value="1"/>
</dbReference>
<evidence type="ECO:0000256" key="2">
    <source>
        <dbReference type="ARBA" id="ARBA00006484"/>
    </source>
</evidence>
<dbReference type="InterPro" id="IPR016039">
    <property type="entry name" value="Thiolase-like"/>
</dbReference>
<dbReference type="InterPro" id="IPR001227">
    <property type="entry name" value="Ac_transferase_dom_sf"/>
</dbReference>
<dbReference type="InterPro" id="IPR016036">
    <property type="entry name" value="Malonyl_transacylase_ACP-bd"/>
</dbReference>
<evidence type="ECO:0000259" key="12">
    <source>
        <dbReference type="PROSITE" id="PS52019"/>
    </source>
</evidence>
<dbReference type="InterPro" id="IPR020841">
    <property type="entry name" value="PKS_Beta-ketoAc_synthase_dom"/>
</dbReference>
<dbReference type="InterPro" id="IPR020843">
    <property type="entry name" value="ER"/>
</dbReference>
<dbReference type="CDD" id="cd05195">
    <property type="entry name" value="enoyl_red"/>
    <property type="match status" value="1"/>
</dbReference>
<dbReference type="InterPro" id="IPR009081">
    <property type="entry name" value="PP-bd_ACP"/>
</dbReference>
<dbReference type="InterPro" id="IPR049552">
    <property type="entry name" value="PKS_DH_N"/>
</dbReference>
<keyword evidence="5" id="KW-0808">Transferase</keyword>
<dbReference type="SUPFAM" id="SSF50129">
    <property type="entry name" value="GroES-like"/>
    <property type="match status" value="1"/>
</dbReference>
<dbReference type="InterPro" id="IPR002364">
    <property type="entry name" value="Quin_OxRdtase/zeta-crystal_CS"/>
</dbReference>
<keyword evidence="8" id="KW-0012">Acyltransferase</keyword>
<feature type="domain" description="Carrier" evidence="10">
    <location>
        <begin position="2316"/>
        <end position="2393"/>
    </location>
</feature>
<dbReference type="InterPro" id="IPR006162">
    <property type="entry name" value="Ppantetheine_attach_site"/>
</dbReference>
<dbReference type="SUPFAM" id="SSF47336">
    <property type="entry name" value="ACP-like"/>
    <property type="match status" value="1"/>
</dbReference>
<evidence type="ECO:0000256" key="3">
    <source>
        <dbReference type="ARBA" id="ARBA00022450"/>
    </source>
</evidence>
<dbReference type="Gene3D" id="3.10.129.110">
    <property type="entry name" value="Polyketide synthase dehydratase"/>
    <property type="match status" value="1"/>
</dbReference>
<evidence type="ECO:0000256" key="1">
    <source>
        <dbReference type="ARBA" id="ARBA00005194"/>
    </source>
</evidence>
<evidence type="ECO:0000256" key="6">
    <source>
        <dbReference type="ARBA" id="ARBA00022857"/>
    </source>
</evidence>
<dbReference type="Gene3D" id="3.40.50.720">
    <property type="entry name" value="NAD(P)-binding Rossmann-like Domain"/>
    <property type="match status" value="3"/>
</dbReference>
<keyword evidence="14" id="KW-1185">Reference proteome</keyword>
<evidence type="ECO:0000256" key="4">
    <source>
        <dbReference type="ARBA" id="ARBA00022553"/>
    </source>
</evidence>
<feature type="region of interest" description="N-terminal hotdog fold" evidence="9">
    <location>
        <begin position="891"/>
        <end position="1010"/>
    </location>
</feature>
<dbReference type="PANTHER" id="PTHR43775">
    <property type="entry name" value="FATTY ACID SYNTHASE"/>
    <property type="match status" value="1"/>
</dbReference>
<dbReference type="SMART" id="SM00823">
    <property type="entry name" value="PKS_PP"/>
    <property type="match status" value="1"/>
</dbReference>
<dbReference type="InterPro" id="IPR057326">
    <property type="entry name" value="KR_dom"/>
</dbReference>
<dbReference type="SUPFAM" id="SSF53901">
    <property type="entry name" value="Thiolase-like"/>
    <property type="match status" value="1"/>
</dbReference>
<dbReference type="SUPFAM" id="SSF51735">
    <property type="entry name" value="NAD(P)-binding Rossmann-fold domains"/>
    <property type="match status" value="3"/>
</dbReference>
<evidence type="ECO:0000313" key="13">
    <source>
        <dbReference type="EMBL" id="MFC0047256.1"/>
    </source>
</evidence>
<evidence type="ECO:0000256" key="5">
    <source>
        <dbReference type="ARBA" id="ARBA00022679"/>
    </source>
</evidence>
<dbReference type="Gene3D" id="3.40.366.10">
    <property type="entry name" value="Malonyl-Coenzyme A Acyl Carrier Protein, domain 2"/>
    <property type="match status" value="1"/>
</dbReference>
<sequence>MTKPVAIIGQAFRFPATDAQNYWNDLLAGRDLVSQVPADRWTHSAFLHPDKQHPGTAYTFAAGTIGDVSQFDPAFFGISPREAAQMDPQQRLLLELGYEAICASGYTMAQLRGSNTGVYIGIASADYSYRMADDLTLIDSGVATGNTASIAANRLSYVFDLRGPSMAIDTACSSSLVAFHQAVRAIQSGESKLALCGGVSLHLHPYGFIIFSKASMLSPRGRCQVFDAGGDGYVRSEGGGLFLLKDYQQAVADGDPILAVVAGTAVNTDGRKSGITVPSCHSQAALLEQVYADAGISLHDIDYIEAHGTGTAVGDPIETRALGRAIGSKRAAGNPLYIGSVKSNLGHLEAASGVAGLVKAIYSLQQRTVPATIGIRTLNPAIDFVGGNLQVVQQPLALKATGKLTIGVNSFGFGGSNAHVILQSAPEPALPAKAFGHSGQQLPLLLSSQQAEGLSATVAVMAEYLRTLPPEQWYASCYQALFRRDWFNQRLLLWADTPADAASILSQYQANGQHPAVTLQTGSKDQQPLVWTYSGNGCQWHGMGAALLKDVVFAAAIDDIDQIFLPLAGYSLRAELAGELAPERIDATEYAQPALFAVQVGLTNMLRAAGLTADAVVGHSVGEVAAAWAAGILSLPQACQVIYHRSRLQGQTRGQGQMSAAAISAEHANALIDELGLTNQLTLAGINSASGVTLAGSPAALSVIESHLQQQRVFCRRLALDYAFHSPAMDPIASELQQVLADLQPQTGHLPFYSTVYGAKTAGTALDAHYWWLNIREPVQFHAAISALVQDGLQLFAELGGHPVLRSYLTEALQGLPGACFGSLKRQQAGIVQVQQLRDQLILAGAPVDWSGLFPLVAPQQTLPPYQWQRQRCWLDQDAESVGQLYRPTVHPLLGTAMAQQATCWQQSLDTAVLPWLSEHQVGNAVVLPGSGFAELALAAAARLCPTGPLVVEDLEIQAPLLFESGQTRLLRTEVDAQDGSIRFSSRLLLADTALQPHGKGRLLLQPDLASTTVSAPAKPTRAVDFDRSQQDIATRLLDLQYGPHFRQVSQGWRLSAAEQPQQSAGQTIVAELALPDGGASDFPDYLLHPGVLDSSFQLIIQALYPNQSAEFTYIPVAIGRLELHQRRAVPVLAQLTLRRHSPFSILADFWLFDADGKLIAHLAQARFKRTKLKNARQAPQLWQQITRPDALTPATSLTPPDFASLAESRQQLCQELEPLLNELVRRSLQQQLQPWQHNWADMFSELDLRYPVNARYLQQLLAHTALSAADFCATADDDLSAQELWRALLTAYPAYGPQLLQAGQALQQVPLLLQGQALRLPDDTSISQLLQNRLHDLLPSIGDSLNLWAAKASRPLQLLEFSPEAPLLCTALLAAPTALQLAFVSAEPSLDAQQLAGHYPALQLPIADERCNADALWFWSHYSDVAAAHSALQQACQQLQPGGYLLIPLQKSGLWADLFCGPQHPLLSLQSANFWQQQLSGWTVQVLDFANAGLELLIATAPLMAAPSFQLPPLVLLDGARHYSTDSCTVVARSSISELALIDSTGWPADAIVLFQPEPNPAVADQAALTHCEQAALALVQLQQWALQQNLSQPIWLLLPDASLHSSATPDPVSVLLWGLGRTLRNEHPVPVSMLDFAREQNPLRLLSTELQGSGSQGESAAREVHYDRAQVRYTPRLEPIPLPLASSHYQLQISQPGQLRHLQWQQCEALQAGPGQIRVDVQATGLNFRDVMYALGLLSDEALEQGFAGPTLGLEFAGTVSAVGTGVIGYQPGDRVLGFGPASFAAQVVTSASAVAHLPAQIDFAAAATIPSTFFTAYYALHQLAQLEAGETVLIHGAAGGVGIAAIQIAKWKGARIIATAGAAAKHAFLRQLGVTDILDSRSLQFADQVLALTNGQGVDVVLNSLAGEAVNRNLKILKPFGRFLELGKRDFYDNSKIGLRPFRNNISYFGIDADQMMACRPALTARLFAEMMQLFADEILWPLPYQSFAASQIESAFRQMQQARHIGKIVVQYPPALPVQPRQQQLQLRPDRCYLVTGGMDGFGLATAKALATMGATQLLLLSRRGSQSPDAASTLADFAAQGVTVHAPACDVSDRKALQQVLSDARQQLMPLGGLVHAAAVIEDSLLQNLNAQTLHKVLAAKLQGGWLLDELTRTLQPDTPLDFFVVYSSATTLFGNPGQAAYVAANYGLEMLCQTRRAAGLPATALLWGAIDDAGFLARNSEIKAALQSRMGGQSVSTAQAMQALSEVLQRDLPQAAVLDIDIAALQKFLPAAADPRFAKLRAQHNTHGKMDQDASQQDVAALLATMPVAEAQAYLLSVLKQVVGGILRANPDKLAEQVPLQDLGLDSLMGVELVVAIENQLGVRLPVLTISEQPTLHSLAQKLLGLLSTDAAPEDALSAQIRQVAGSHGSEISAAELQALQQQLTSQPQQRLIKG</sequence>
<keyword evidence="7" id="KW-0511">Multifunctional enzyme</keyword>
<dbReference type="SMART" id="SM00822">
    <property type="entry name" value="PKS_KR"/>
    <property type="match status" value="1"/>
</dbReference>
<dbReference type="InterPro" id="IPR013149">
    <property type="entry name" value="ADH-like_C"/>
</dbReference>
<dbReference type="InterPro" id="IPR042104">
    <property type="entry name" value="PKS_dehydratase_sf"/>
</dbReference>
<dbReference type="PANTHER" id="PTHR43775:SF37">
    <property type="entry name" value="SI:DKEY-61P9.11"/>
    <property type="match status" value="1"/>
</dbReference>
<dbReference type="RefSeq" id="WP_377240362.1">
    <property type="nucleotide sequence ID" value="NZ_JBHLXP010000001.1"/>
</dbReference>
<feature type="domain" description="PKS/mFAS DH" evidence="12">
    <location>
        <begin position="891"/>
        <end position="1177"/>
    </location>
</feature>
<dbReference type="SMART" id="SM00826">
    <property type="entry name" value="PKS_DH"/>
    <property type="match status" value="1"/>
</dbReference>
<evidence type="ECO:0000313" key="14">
    <source>
        <dbReference type="Proteomes" id="UP001589813"/>
    </source>
</evidence>
<dbReference type="SUPFAM" id="SSF55048">
    <property type="entry name" value="Probable ACP-binding domain of malonyl-CoA ACP transacylase"/>
    <property type="match status" value="1"/>
</dbReference>
<dbReference type="Pfam" id="PF08659">
    <property type="entry name" value="KR"/>
    <property type="match status" value="1"/>
</dbReference>
<dbReference type="Pfam" id="PF14765">
    <property type="entry name" value="PS-DH"/>
    <property type="match status" value="1"/>
</dbReference>
<dbReference type="InterPro" id="IPR036736">
    <property type="entry name" value="ACP-like_sf"/>
</dbReference>
<evidence type="ECO:0000256" key="9">
    <source>
        <dbReference type="PROSITE-ProRule" id="PRU01363"/>
    </source>
</evidence>
<feature type="active site" description="Proton acceptor; for dehydratase activity" evidence="9">
    <location>
        <position position="920"/>
    </location>
</feature>
<dbReference type="PROSITE" id="PS50075">
    <property type="entry name" value="CARRIER"/>
    <property type="match status" value="1"/>
</dbReference>
<dbReference type="SMART" id="SM01294">
    <property type="entry name" value="PKS_PP_betabranch"/>
    <property type="match status" value="1"/>
</dbReference>
<evidence type="ECO:0000259" key="10">
    <source>
        <dbReference type="PROSITE" id="PS50075"/>
    </source>
</evidence>
<dbReference type="InterPro" id="IPR016035">
    <property type="entry name" value="Acyl_Trfase/lysoPLipase"/>
</dbReference>
<dbReference type="PROSITE" id="PS00606">
    <property type="entry name" value="KS3_1"/>
    <property type="match status" value="1"/>
</dbReference>
<dbReference type="PROSITE" id="PS52019">
    <property type="entry name" value="PKS_MFAS_DH"/>
    <property type="match status" value="1"/>
</dbReference>
<dbReference type="PROSITE" id="PS00012">
    <property type="entry name" value="PHOSPHOPANTETHEINE"/>
    <property type="match status" value="1"/>
</dbReference>
<comment type="caution">
    <text evidence="13">The sequence shown here is derived from an EMBL/GenBank/DDBJ whole genome shotgun (WGS) entry which is preliminary data.</text>
</comment>
<dbReference type="SMART" id="SM00825">
    <property type="entry name" value="PKS_KS"/>
    <property type="match status" value="1"/>
</dbReference>
<evidence type="ECO:0000256" key="8">
    <source>
        <dbReference type="ARBA" id="ARBA00023315"/>
    </source>
</evidence>
<dbReference type="InterPro" id="IPR049551">
    <property type="entry name" value="PKS_DH_C"/>
</dbReference>
<evidence type="ECO:0000259" key="11">
    <source>
        <dbReference type="PROSITE" id="PS52004"/>
    </source>
</evidence>
<dbReference type="SMART" id="SM00829">
    <property type="entry name" value="PKS_ER"/>
    <property type="match status" value="1"/>
</dbReference>
<dbReference type="Pfam" id="PF00107">
    <property type="entry name" value="ADH_zinc_N"/>
    <property type="match status" value="1"/>
</dbReference>
<accession>A0ABV6B8R0</accession>
<dbReference type="Pfam" id="PF02801">
    <property type="entry name" value="Ketoacyl-synt_C"/>
    <property type="match status" value="1"/>
</dbReference>